<dbReference type="Gene3D" id="1.20.1720.10">
    <property type="entry name" value="Multidrug resistance protein D"/>
    <property type="match status" value="1"/>
</dbReference>
<keyword evidence="3 7" id="KW-0812">Transmembrane</keyword>
<gene>
    <name evidence="9" type="ORF">CERZMDRAFT_35150</name>
</gene>
<keyword evidence="10" id="KW-1185">Reference proteome</keyword>
<evidence type="ECO:0000256" key="1">
    <source>
        <dbReference type="ARBA" id="ARBA00004141"/>
    </source>
</evidence>
<dbReference type="GO" id="GO:0005886">
    <property type="term" value="C:plasma membrane"/>
    <property type="evidence" value="ECO:0007669"/>
    <property type="project" value="TreeGrafter"/>
</dbReference>
<sequence>MSQQVCTSDDAEERQTRHDVDSDALSTRGPGGEQSHTAQHASEEGLSGHQCDDEYSFFTTGEKRLAALCGGLAALMSPMASQIYYPSLNEIARDLHVSNEEVNLTMTMYLIMQGLAPSFVSDLSDNRGRRPTYLACLFLFMGATLGLALQNSYAALMVLRCLQAGGSSSTVVLANAVVADMITSQERGAYVGYMSIPPQAGPTLAPIIGGLLGQFWGWHSVFWFLLVLSSLVFIVTLFFLPETCRNVVGNGSIAPPAVLRCLTNRQVDKRVGERYGAFDVLTAQKEELAARRARMSKMPSPWTTFRIAIERQAGFTLFFITMIYSSYSALIALIPSRFGEVYGFNQIQIGLTYIPFGVGSLLGAVTRGTTIDARFRHHAKRLGVELQNNRDMDLSEFPLERARIEVAVPFVVLASACIMAFGWLLQARVHLAGPLILLFVIGYCVNASINTLLVLLVDIHQKQAGRAMAASNLCRCWGGAGASSAVLPMINAIGMGWTMIVFGLLPIVSGPVLYYIVTKGPEWRRQTREKQMGEKAAAAAAAGSA</sequence>
<organism evidence="9 10">
    <name type="scientific">Cercospora zeae-maydis SCOH1-5</name>
    <dbReference type="NCBI Taxonomy" id="717836"/>
    <lineage>
        <taxon>Eukaryota</taxon>
        <taxon>Fungi</taxon>
        <taxon>Dikarya</taxon>
        <taxon>Ascomycota</taxon>
        <taxon>Pezizomycotina</taxon>
        <taxon>Dothideomycetes</taxon>
        <taxon>Dothideomycetidae</taxon>
        <taxon>Mycosphaerellales</taxon>
        <taxon>Mycosphaerellaceae</taxon>
        <taxon>Cercospora</taxon>
    </lineage>
</organism>
<dbReference type="PANTHER" id="PTHR23502">
    <property type="entry name" value="MAJOR FACILITATOR SUPERFAMILY"/>
    <property type="match status" value="1"/>
</dbReference>
<dbReference type="SUPFAM" id="SSF103473">
    <property type="entry name" value="MFS general substrate transporter"/>
    <property type="match status" value="1"/>
</dbReference>
<keyword evidence="2" id="KW-0813">Transport</keyword>
<dbReference type="Pfam" id="PF07690">
    <property type="entry name" value="MFS_1"/>
    <property type="match status" value="1"/>
</dbReference>
<dbReference type="InterPro" id="IPR020846">
    <property type="entry name" value="MFS_dom"/>
</dbReference>
<dbReference type="PANTHER" id="PTHR23502:SF51">
    <property type="entry name" value="QUINIDINE RESISTANCE PROTEIN 1-RELATED"/>
    <property type="match status" value="1"/>
</dbReference>
<dbReference type="OrthoDB" id="2441642at2759"/>
<evidence type="ECO:0000256" key="5">
    <source>
        <dbReference type="ARBA" id="ARBA00023136"/>
    </source>
</evidence>
<keyword evidence="4 7" id="KW-1133">Transmembrane helix</keyword>
<evidence type="ECO:0000256" key="7">
    <source>
        <dbReference type="SAM" id="Phobius"/>
    </source>
</evidence>
<accession>A0A6A6FQR9</accession>
<feature type="transmembrane region" description="Helical" evidence="7">
    <location>
        <begin position="347"/>
        <end position="366"/>
    </location>
</feature>
<evidence type="ECO:0000313" key="10">
    <source>
        <dbReference type="Proteomes" id="UP000799539"/>
    </source>
</evidence>
<dbReference type="PRINTS" id="PR01035">
    <property type="entry name" value="TCRTETA"/>
</dbReference>
<protein>
    <recommendedName>
        <fullName evidence="8">Major facilitator superfamily (MFS) profile domain-containing protein</fullName>
    </recommendedName>
</protein>
<dbReference type="Gene3D" id="1.20.1250.20">
    <property type="entry name" value="MFS general substrate transporter like domains"/>
    <property type="match status" value="1"/>
</dbReference>
<dbReference type="Proteomes" id="UP000799539">
    <property type="component" value="Unassembled WGS sequence"/>
</dbReference>
<feature type="transmembrane region" description="Helical" evidence="7">
    <location>
        <begin position="496"/>
        <end position="517"/>
    </location>
</feature>
<evidence type="ECO:0000313" key="9">
    <source>
        <dbReference type="EMBL" id="KAF2215729.1"/>
    </source>
</evidence>
<feature type="transmembrane region" description="Helical" evidence="7">
    <location>
        <begin position="431"/>
        <end position="457"/>
    </location>
</feature>
<dbReference type="InterPro" id="IPR001958">
    <property type="entry name" value="Tet-R_TetA/multi-R_MdtG-like"/>
</dbReference>
<evidence type="ECO:0000256" key="2">
    <source>
        <dbReference type="ARBA" id="ARBA00022448"/>
    </source>
</evidence>
<dbReference type="InterPro" id="IPR036259">
    <property type="entry name" value="MFS_trans_sf"/>
</dbReference>
<evidence type="ECO:0000256" key="3">
    <source>
        <dbReference type="ARBA" id="ARBA00022692"/>
    </source>
</evidence>
<dbReference type="AlphaFoldDB" id="A0A6A6FQR9"/>
<keyword evidence="5 7" id="KW-0472">Membrane</keyword>
<feature type="domain" description="Major facilitator superfamily (MFS) profile" evidence="8">
    <location>
        <begin position="66"/>
        <end position="521"/>
    </location>
</feature>
<dbReference type="FunFam" id="1.20.1720.10:FF:000009">
    <property type="entry name" value="MFS multidrug transporter"/>
    <property type="match status" value="1"/>
</dbReference>
<feature type="region of interest" description="Disordered" evidence="6">
    <location>
        <begin position="1"/>
        <end position="47"/>
    </location>
</feature>
<dbReference type="EMBL" id="ML992665">
    <property type="protein sequence ID" value="KAF2215729.1"/>
    <property type="molecule type" value="Genomic_DNA"/>
</dbReference>
<dbReference type="GO" id="GO:0022857">
    <property type="term" value="F:transmembrane transporter activity"/>
    <property type="evidence" value="ECO:0007669"/>
    <property type="project" value="InterPro"/>
</dbReference>
<name>A0A6A6FQR9_9PEZI</name>
<evidence type="ECO:0000256" key="4">
    <source>
        <dbReference type="ARBA" id="ARBA00022989"/>
    </source>
</evidence>
<evidence type="ECO:0000256" key="6">
    <source>
        <dbReference type="SAM" id="MobiDB-lite"/>
    </source>
</evidence>
<feature type="transmembrane region" description="Helical" evidence="7">
    <location>
        <begin position="315"/>
        <end position="335"/>
    </location>
</feature>
<feature type="transmembrane region" description="Helical" evidence="7">
    <location>
        <begin position="406"/>
        <end position="425"/>
    </location>
</feature>
<evidence type="ECO:0000259" key="8">
    <source>
        <dbReference type="PROSITE" id="PS50850"/>
    </source>
</evidence>
<comment type="subcellular location">
    <subcellularLocation>
        <location evidence="1">Membrane</location>
        <topology evidence="1">Multi-pass membrane protein</topology>
    </subcellularLocation>
</comment>
<feature type="transmembrane region" description="Helical" evidence="7">
    <location>
        <begin position="469"/>
        <end position="490"/>
    </location>
</feature>
<proteinExistence type="predicted"/>
<feature type="transmembrane region" description="Helical" evidence="7">
    <location>
        <begin position="221"/>
        <end position="240"/>
    </location>
</feature>
<dbReference type="InterPro" id="IPR011701">
    <property type="entry name" value="MFS"/>
</dbReference>
<reference evidence="9" key="1">
    <citation type="journal article" date="2020" name="Stud. Mycol.">
        <title>101 Dothideomycetes genomes: a test case for predicting lifestyles and emergence of pathogens.</title>
        <authorList>
            <person name="Haridas S."/>
            <person name="Albert R."/>
            <person name="Binder M."/>
            <person name="Bloem J."/>
            <person name="Labutti K."/>
            <person name="Salamov A."/>
            <person name="Andreopoulos B."/>
            <person name="Baker S."/>
            <person name="Barry K."/>
            <person name="Bills G."/>
            <person name="Bluhm B."/>
            <person name="Cannon C."/>
            <person name="Castanera R."/>
            <person name="Culley D."/>
            <person name="Daum C."/>
            <person name="Ezra D."/>
            <person name="Gonzalez J."/>
            <person name="Henrissat B."/>
            <person name="Kuo A."/>
            <person name="Liang C."/>
            <person name="Lipzen A."/>
            <person name="Lutzoni F."/>
            <person name="Magnuson J."/>
            <person name="Mondo S."/>
            <person name="Nolan M."/>
            <person name="Ohm R."/>
            <person name="Pangilinan J."/>
            <person name="Park H.-J."/>
            <person name="Ramirez L."/>
            <person name="Alfaro M."/>
            <person name="Sun H."/>
            <person name="Tritt A."/>
            <person name="Yoshinaga Y."/>
            <person name="Zwiers L.-H."/>
            <person name="Turgeon B."/>
            <person name="Goodwin S."/>
            <person name="Spatafora J."/>
            <person name="Crous P."/>
            <person name="Grigoriev I."/>
        </authorList>
    </citation>
    <scope>NUCLEOTIDE SEQUENCE</scope>
    <source>
        <strain evidence="9">SCOH1-5</strain>
    </source>
</reference>
<dbReference type="CDD" id="cd17323">
    <property type="entry name" value="MFS_Tpo1_MDR_like"/>
    <property type="match status" value="1"/>
</dbReference>
<dbReference type="PROSITE" id="PS50850">
    <property type="entry name" value="MFS"/>
    <property type="match status" value="1"/>
</dbReference>
<feature type="transmembrane region" description="Helical" evidence="7">
    <location>
        <begin position="132"/>
        <end position="149"/>
    </location>
</feature>